<accession>A0A1X0Q8K1</accession>
<dbReference type="VEuPathDB" id="MicrosporidiaDB:A0H76_526"/>
<comment type="caution">
    <text evidence="1">The sequence shown here is derived from an EMBL/GenBank/DDBJ whole genome shotgun (WGS) entry which is preliminary data.</text>
</comment>
<dbReference type="Proteomes" id="UP000192501">
    <property type="component" value="Unassembled WGS sequence"/>
</dbReference>
<dbReference type="AlphaFoldDB" id="A0A1X0Q8K1"/>
<sequence>MLYGLSHEVPSKFKTVIVINSIERIKIDEVEYGNEESDIEKFLLLAESPLKFKSIAPTIFGHDNIK</sequence>
<name>A0A1X0Q8K1_9MICR</name>
<organism evidence="1 2">
    <name type="scientific">Hepatospora eriocheir</name>
    <dbReference type="NCBI Taxonomy" id="1081669"/>
    <lineage>
        <taxon>Eukaryota</taxon>
        <taxon>Fungi</taxon>
        <taxon>Fungi incertae sedis</taxon>
        <taxon>Microsporidia</taxon>
        <taxon>Hepatosporidae</taxon>
        <taxon>Hepatospora</taxon>
    </lineage>
</organism>
<reference evidence="1 2" key="1">
    <citation type="journal article" date="2017" name="Environ. Microbiol.">
        <title>Decay of the glycolytic pathway and adaptation to intranuclear parasitism within Enterocytozoonidae microsporidia.</title>
        <authorList>
            <person name="Wiredu Boakye D."/>
            <person name="Jaroenlak P."/>
            <person name="Prachumwat A."/>
            <person name="Williams T.A."/>
            <person name="Bateman K.S."/>
            <person name="Itsathitphaisarn O."/>
            <person name="Sritunyalucksana K."/>
            <person name="Paszkiewicz K.H."/>
            <person name="Moore K.A."/>
            <person name="Stentiford G.D."/>
            <person name="Williams B.A."/>
        </authorList>
    </citation>
    <scope>NUCLEOTIDE SEQUENCE [LARGE SCALE GENOMIC DNA]</scope>
    <source>
        <strain evidence="2">canceri</strain>
    </source>
</reference>
<protein>
    <submittedName>
        <fullName evidence="1">Uncharacterized protein</fullName>
    </submittedName>
</protein>
<proteinExistence type="predicted"/>
<dbReference type="EMBL" id="LTAI01001186">
    <property type="protein sequence ID" value="ORD96088.1"/>
    <property type="molecule type" value="Genomic_DNA"/>
</dbReference>
<evidence type="ECO:0000313" key="2">
    <source>
        <dbReference type="Proteomes" id="UP000192501"/>
    </source>
</evidence>
<evidence type="ECO:0000313" key="1">
    <source>
        <dbReference type="EMBL" id="ORD96088.1"/>
    </source>
</evidence>
<gene>
    <name evidence="1" type="ORF">A0H76_526</name>
</gene>